<accession>A0A2M7XHP8</accession>
<reference evidence="3" key="1">
    <citation type="submission" date="2017-09" db="EMBL/GenBank/DDBJ databases">
        <title>Depth-based differentiation of microbial function through sediment-hosted aquifers and enrichment of novel symbionts in the deep terrestrial subsurface.</title>
        <authorList>
            <person name="Probst A.J."/>
            <person name="Ladd B."/>
            <person name="Jarett J.K."/>
            <person name="Geller-Mcgrath D.E."/>
            <person name="Sieber C.M.K."/>
            <person name="Emerson J.B."/>
            <person name="Anantharaman K."/>
            <person name="Thomas B.C."/>
            <person name="Malmstrom R."/>
            <person name="Stieglmeier M."/>
            <person name="Klingl A."/>
            <person name="Woyke T."/>
            <person name="Ryan C.M."/>
            <person name="Banfield J.F."/>
        </authorList>
    </citation>
    <scope>NUCLEOTIDE SEQUENCE [LARGE SCALE GENOMIC DNA]</scope>
</reference>
<gene>
    <name evidence="2" type="ORF">CO172_01685</name>
</gene>
<evidence type="ECO:0000313" key="2">
    <source>
        <dbReference type="EMBL" id="PJA47394.1"/>
    </source>
</evidence>
<keyword evidence="1" id="KW-0175">Coiled coil</keyword>
<name>A0A2M7XHP8_9BACT</name>
<proteinExistence type="predicted"/>
<sequence length="368" mass="42984">MFFKNFMLTGGAMKQATTTALVLYKKPEAEEGLPFELFLRELERQRPDWPWREIILSGLWPVCQKVAQTYSFSFSLAEREELENVTGLVSHFINVGIGLKYWNFSHEPLSVAVRRSVKVFLSVIDVALDSVQPGEFIFRQVFERQVAVFFASLVKQAREYEQQVDNLLELIERQNKINWKNFLGIVSYIDIDHYSSDRLLSSYLMRACKLKEELVLLLFFRSMNIKFGDIPPMIFGTRIFVANEWIDTQLILAVGRTPIKRDYITVEEYERDIKRFKKIPVSSIVKKLQGRWSKRTNFQMPENILYILRNRIVRLKKFPANVNDLVATHLLIPLDEQQTTLVQEMMFGQGAKDVSSNWDLQGIFDDDS</sequence>
<protein>
    <submittedName>
        <fullName evidence="2">Uncharacterized protein</fullName>
    </submittedName>
</protein>
<evidence type="ECO:0000313" key="3">
    <source>
        <dbReference type="Proteomes" id="UP000229749"/>
    </source>
</evidence>
<organism evidence="2 3">
    <name type="scientific">Candidatus Uhrbacteria bacterium CG_4_9_14_3_um_filter_36_7</name>
    <dbReference type="NCBI Taxonomy" id="1975033"/>
    <lineage>
        <taxon>Bacteria</taxon>
        <taxon>Candidatus Uhriibacteriota</taxon>
    </lineage>
</organism>
<dbReference type="AlphaFoldDB" id="A0A2M7XHP8"/>
<comment type="caution">
    <text evidence="2">The sequence shown here is derived from an EMBL/GenBank/DDBJ whole genome shotgun (WGS) entry which is preliminary data.</text>
</comment>
<dbReference type="Proteomes" id="UP000229749">
    <property type="component" value="Unassembled WGS sequence"/>
</dbReference>
<dbReference type="EMBL" id="PFWS01000025">
    <property type="protein sequence ID" value="PJA47394.1"/>
    <property type="molecule type" value="Genomic_DNA"/>
</dbReference>
<evidence type="ECO:0000256" key="1">
    <source>
        <dbReference type="SAM" id="Coils"/>
    </source>
</evidence>
<feature type="coiled-coil region" evidence="1">
    <location>
        <begin position="150"/>
        <end position="177"/>
    </location>
</feature>